<reference evidence="12" key="1">
    <citation type="journal article" date="2019" name="Int. J. Syst. Evol. Microbiol.">
        <title>The Global Catalogue of Microorganisms (GCM) 10K type strain sequencing project: providing services to taxonomists for standard genome sequencing and annotation.</title>
        <authorList>
            <consortium name="The Broad Institute Genomics Platform"/>
            <consortium name="The Broad Institute Genome Sequencing Center for Infectious Disease"/>
            <person name="Wu L."/>
            <person name="Ma J."/>
        </authorList>
    </citation>
    <scope>NUCLEOTIDE SEQUENCE [LARGE SCALE GENOMIC DNA]</scope>
    <source>
        <strain evidence="12">CCUG 51308</strain>
    </source>
</reference>
<dbReference type="Pfam" id="PF02277">
    <property type="entry name" value="DBI_PRT"/>
    <property type="match status" value="1"/>
</dbReference>
<dbReference type="InterPro" id="IPR017846">
    <property type="entry name" value="Nict_dMeBzImd_PRibTrfase_bact"/>
</dbReference>
<dbReference type="InterPro" id="IPR023195">
    <property type="entry name" value="Nict_dMeBzImd_PRibTrfase_N"/>
</dbReference>
<evidence type="ECO:0000256" key="8">
    <source>
        <dbReference type="ARBA" id="ARBA00030686"/>
    </source>
</evidence>
<evidence type="ECO:0000256" key="1">
    <source>
        <dbReference type="ARBA" id="ARBA00005049"/>
    </source>
</evidence>
<feature type="active site" description="Proton acceptor" evidence="10">
    <location>
        <position position="307"/>
    </location>
</feature>
<gene>
    <name evidence="10 11" type="primary">cobT</name>
    <name evidence="11" type="ORF">ACFQS8_02295</name>
</gene>
<evidence type="ECO:0000256" key="10">
    <source>
        <dbReference type="HAMAP-Rule" id="MF_00230"/>
    </source>
</evidence>
<organism evidence="11 12">
    <name type="scientific">Hirschia litorea</name>
    <dbReference type="NCBI Taxonomy" id="1199156"/>
    <lineage>
        <taxon>Bacteria</taxon>
        <taxon>Pseudomonadati</taxon>
        <taxon>Pseudomonadota</taxon>
        <taxon>Alphaproteobacteria</taxon>
        <taxon>Hyphomonadales</taxon>
        <taxon>Hyphomonadaceae</taxon>
        <taxon>Hirschia</taxon>
    </lineage>
</organism>
<comment type="function">
    <text evidence="10">Catalyzes the synthesis of alpha-ribazole-5'-phosphate from nicotinate mononucleotide (NAMN) and 5,6-dimethylbenzimidazole (DMB).</text>
</comment>
<dbReference type="Proteomes" id="UP001596492">
    <property type="component" value="Unassembled WGS sequence"/>
</dbReference>
<evidence type="ECO:0000256" key="5">
    <source>
        <dbReference type="ARBA" id="ARBA00022573"/>
    </source>
</evidence>
<evidence type="ECO:0000256" key="9">
    <source>
        <dbReference type="ARBA" id="ARBA00047340"/>
    </source>
</evidence>
<protein>
    <recommendedName>
        <fullName evidence="4 10">Nicotinate-nucleotide--dimethylbenzimidazole phosphoribosyltransferase</fullName>
        <shortName evidence="10">NN:DBI PRT</shortName>
        <ecNumber evidence="3 10">2.4.2.21</ecNumber>
    </recommendedName>
    <alternativeName>
        <fullName evidence="8 10">N(1)-alpha-phosphoribosyltransferase</fullName>
    </alternativeName>
</protein>
<evidence type="ECO:0000313" key="12">
    <source>
        <dbReference type="Proteomes" id="UP001596492"/>
    </source>
</evidence>
<evidence type="ECO:0000256" key="7">
    <source>
        <dbReference type="ARBA" id="ARBA00022679"/>
    </source>
</evidence>
<comment type="similarity">
    <text evidence="2 10">Belongs to the CobT family.</text>
</comment>
<dbReference type="Gene3D" id="3.40.50.10210">
    <property type="match status" value="1"/>
</dbReference>
<dbReference type="NCBIfam" id="NF000996">
    <property type="entry name" value="PRK00105.1"/>
    <property type="match status" value="1"/>
</dbReference>
<keyword evidence="6 10" id="KW-0328">Glycosyltransferase</keyword>
<name>A0ABW2IHT7_9PROT</name>
<keyword evidence="7 10" id="KW-0808">Transferase</keyword>
<sequence length="340" mass="35626">MTNSNLSSAEFKSNLIAKINGKTKPVGSLGKIEKLAEQIAISQHTLSPVMNACRLTIFAGDHGMANAGVSAFPQIVTQQMVLNFLSGGAAANVFARSNNVKIQVVDAGVACDPINHPHLISHRIAPGTKNAITESAMTKEQAQRAIVFGKNIGNNENFQAECFGEMGIGNTSSATLIAHKILGLSLDTLTGRGTGLDDAGLARKRDLLKQAANRTNEHLSPMVAMQEYGGFEIAMMAGAMIGAAESEKIVIVDGFIATSAALIAQQISPAIKQNLVFAHVSEEQGHLALLDAIGAKPLLNLDMRLGEGTGALLAWPLVKAAAAMLNEMASFESASVSNIT</sequence>
<comment type="caution">
    <text evidence="11">The sequence shown here is derived from an EMBL/GenBank/DDBJ whole genome shotgun (WGS) entry which is preliminary data.</text>
</comment>
<dbReference type="Gene3D" id="1.10.1610.10">
    <property type="match status" value="1"/>
</dbReference>
<dbReference type="PANTHER" id="PTHR43463">
    <property type="entry name" value="NICOTINATE-NUCLEOTIDE--DIMETHYLBENZIMIDAZOLE PHOSPHORIBOSYLTRANSFERASE"/>
    <property type="match status" value="1"/>
</dbReference>
<dbReference type="InterPro" id="IPR036087">
    <property type="entry name" value="Nict_dMeBzImd_PRibTrfase_sf"/>
</dbReference>
<evidence type="ECO:0000256" key="6">
    <source>
        <dbReference type="ARBA" id="ARBA00022676"/>
    </source>
</evidence>
<dbReference type="EC" id="2.4.2.21" evidence="3 10"/>
<dbReference type="HAMAP" id="MF_00230">
    <property type="entry name" value="CobT"/>
    <property type="match status" value="1"/>
</dbReference>
<proteinExistence type="inferred from homology"/>
<dbReference type="SUPFAM" id="SSF52733">
    <property type="entry name" value="Nicotinate mononucleotide:5,6-dimethylbenzimidazole phosphoribosyltransferase (CobT)"/>
    <property type="match status" value="1"/>
</dbReference>
<dbReference type="InterPro" id="IPR003200">
    <property type="entry name" value="Nict_dMeBzImd_PRibTrfase"/>
</dbReference>
<dbReference type="EMBL" id="JBHTBR010000002">
    <property type="protein sequence ID" value="MFC7290432.1"/>
    <property type="molecule type" value="Genomic_DNA"/>
</dbReference>
<evidence type="ECO:0000256" key="4">
    <source>
        <dbReference type="ARBA" id="ARBA00015486"/>
    </source>
</evidence>
<keyword evidence="5 10" id="KW-0169">Cobalamin biosynthesis</keyword>
<evidence type="ECO:0000313" key="11">
    <source>
        <dbReference type="EMBL" id="MFC7290432.1"/>
    </source>
</evidence>
<dbReference type="NCBIfam" id="TIGR03160">
    <property type="entry name" value="cobT_DBIPRT"/>
    <property type="match status" value="1"/>
</dbReference>
<dbReference type="CDD" id="cd02439">
    <property type="entry name" value="DMB-PRT_CobT"/>
    <property type="match status" value="1"/>
</dbReference>
<dbReference type="RefSeq" id="WP_382165321.1">
    <property type="nucleotide sequence ID" value="NZ_JBHTBR010000002.1"/>
</dbReference>
<evidence type="ECO:0000256" key="3">
    <source>
        <dbReference type="ARBA" id="ARBA00011991"/>
    </source>
</evidence>
<keyword evidence="12" id="KW-1185">Reference proteome</keyword>
<comment type="catalytic activity">
    <reaction evidence="9 10">
        <text>5,6-dimethylbenzimidazole + nicotinate beta-D-ribonucleotide = alpha-ribazole 5'-phosphate + nicotinate + H(+)</text>
        <dbReference type="Rhea" id="RHEA:11196"/>
        <dbReference type="ChEBI" id="CHEBI:15378"/>
        <dbReference type="ChEBI" id="CHEBI:15890"/>
        <dbReference type="ChEBI" id="CHEBI:32544"/>
        <dbReference type="ChEBI" id="CHEBI:57502"/>
        <dbReference type="ChEBI" id="CHEBI:57918"/>
        <dbReference type="EC" id="2.4.2.21"/>
    </reaction>
</comment>
<accession>A0ABW2IHT7</accession>
<evidence type="ECO:0000256" key="2">
    <source>
        <dbReference type="ARBA" id="ARBA00007110"/>
    </source>
</evidence>
<dbReference type="GO" id="GO:0008939">
    <property type="term" value="F:nicotinate-nucleotide-dimethylbenzimidazole phosphoribosyltransferase activity"/>
    <property type="evidence" value="ECO:0007669"/>
    <property type="project" value="UniProtKB-EC"/>
</dbReference>
<dbReference type="PANTHER" id="PTHR43463:SF1">
    <property type="entry name" value="NICOTINATE-NUCLEOTIDE--DIMETHYLBENZIMIDAZOLE PHOSPHORIBOSYLTRANSFERASE"/>
    <property type="match status" value="1"/>
</dbReference>
<comment type="pathway">
    <text evidence="1 10">Nucleoside biosynthesis; alpha-ribazole biosynthesis; alpha-ribazole from 5,6-dimethylbenzimidazole: step 1/2.</text>
</comment>